<sequence>MLRKVYPFWRLQGVQLISVFVLCLAVFAYLQPAQTLADPDSWYHVKLTTMMRDSGLVRDFPWTQASLYRTIFIDQHFLYHVLLLPFVSLAPNDLAGAKIATIIFAAFSVTAVLWCLKRWRVPYWGVGIILLLTSAPFLFRLSLLKAPSLAIGVSIIAYYLITERRLGWLFFWTWFYVWFYSAWPLVVVMAGVWIAIDSLSQTKLNLKIIGQTLISKNNLKLVGVIVGGIVVALIINPYFPTNLVYLKQIFGMALTPYHTFVGIGGEWYPLAPFDLPENLSYPLLVWLLSTLVAVFTWHKQTKLSRSSWLIAVLFLIYTLKARRQTEYFVPWMVISSGLCLRDAGLGNLTLAYLKNKFASWIPKWVMKKYVLVTLLVYAIMVVPWGLSHGFRLAKAALANKYSYNTMLGAANWLKQNSPSGTIVFQSDWSMFPMLFYHNSQNYYLTGLDQTFMYEYDKEKYRQWERVVKGEARAIYKIAHDSFGASYLLLEKRTPAMLFWANRDNRLNRVYEDSEAIVYKLD</sequence>
<keyword evidence="1" id="KW-0472">Membrane</keyword>
<dbReference type="EMBL" id="MHTB01000005">
    <property type="protein sequence ID" value="OHA55753.1"/>
    <property type="molecule type" value="Genomic_DNA"/>
</dbReference>
<feature type="transmembrane region" description="Helical" evidence="1">
    <location>
        <begin position="328"/>
        <end position="348"/>
    </location>
</feature>
<keyword evidence="1" id="KW-1133">Transmembrane helix</keyword>
<dbReference type="AlphaFoldDB" id="A0A1G2Q574"/>
<feature type="transmembrane region" description="Helical" evidence="1">
    <location>
        <begin position="369"/>
        <end position="386"/>
    </location>
</feature>
<dbReference type="Proteomes" id="UP000178936">
    <property type="component" value="Unassembled WGS sequence"/>
</dbReference>
<feature type="transmembrane region" description="Helical" evidence="1">
    <location>
        <begin position="217"/>
        <end position="239"/>
    </location>
</feature>
<feature type="transmembrane region" description="Helical" evidence="1">
    <location>
        <begin position="95"/>
        <end position="116"/>
    </location>
</feature>
<organism evidence="2 3">
    <name type="scientific">Candidatus Veblenbacteria bacterium RIFOXYA2_FULL_43_9</name>
    <dbReference type="NCBI Taxonomy" id="1802425"/>
    <lineage>
        <taxon>Bacteria</taxon>
        <taxon>Candidatus Vebleniibacteriota</taxon>
    </lineage>
</organism>
<evidence type="ECO:0000313" key="2">
    <source>
        <dbReference type="EMBL" id="OHA55753.1"/>
    </source>
</evidence>
<accession>A0A1G2Q574</accession>
<protein>
    <recommendedName>
        <fullName evidence="4">Glycosyltransferase RgtA/B/C/D-like domain-containing protein</fullName>
    </recommendedName>
</protein>
<reference evidence="2 3" key="1">
    <citation type="journal article" date="2016" name="Nat. Commun.">
        <title>Thousands of microbial genomes shed light on interconnected biogeochemical processes in an aquifer system.</title>
        <authorList>
            <person name="Anantharaman K."/>
            <person name="Brown C.T."/>
            <person name="Hug L.A."/>
            <person name="Sharon I."/>
            <person name="Castelle C.J."/>
            <person name="Probst A.J."/>
            <person name="Thomas B.C."/>
            <person name="Singh A."/>
            <person name="Wilkins M.J."/>
            <person name="Karaoz U."/>
            <person name="Brodie E.L."/>
            <person name="Williams K.H."/>
            <person name="Hubbard S.S."/>
            <person name="Banfield J.F."/>
        </authorList>
    </citation>
    <scope>NUCLEOTIDE SEQUENCE [LARGE SCALE GENOMIC DNA]</scope>
</reference>
<name>A0A1G2Q574_9BACT</name>
<evidence type="ECO:0008006" key="4">
    <source>
        <dbReference type="Google" id="ProtNLM"/>
    </source>
</evidence>
<proteinExistence type="predicted"/>
<feature type="transmembrane region" description="Helical" evidence="1">
    <location>
        <begin position="306"/>
        <end position="322"/>
    </location>
</feature>
<feature type="transmembrane region" description="Helical" evidence="1">
    <location>
        <begin position="173"/>
        <end position="196"/>
    </location>
</feature>
<keyword evidence="1" id="KW-0812">Transmembrane</keyword>
<feature type="transmembrane region" description="Helical" evidence="1">
    <location>
        <begin position="279"/>
        <end position="297"/>
    </location>
</feature>
<comment type="caution">
    <text evidence="2">The sequence shown here is derived from an EMBL/GenBank/DDBJ whole genome shotgun (WGS) entry which is preliminary data.</text>
</comment>
<evidence type="ECO:0000256" key="1">
    <source>
        <dbReference type="SAM" id="Phobius"/>
    </source>
</evidence>
<gene>
    <name evidence="2" type="ORF">A2226_00435</name>
</gene>
<evidence type="ECO:0000313" key="3">
    <source>
        <dbReference type="Proteomes" id="UP000178936"/>
    </source>
</evidence>